<keyword evidence="2" id="KW-0238">DNA-binding</keyword>
<dbReference type="AlphaFoldDB" id="A0A084JSI7"/>
<evidence type="ECO:0000256" key="1">
    <source>
        <dbReference type="ARBA" id="ARBA00023015"/>
    </source>
</evidence>
<evidence type="ECO:0000256" key="3">
    <source>
        <dbReference type="ARBA" id="ARBA00023163"/>
    </source>
</evidence>
<dbReference type="InterPro" id="IPR009057">
    <property type="entry name" value="Homeodomain-like_sf"/>
</dbReference>
<dbReference type="PANTHER" id="PTHR43280">
    <property type="entry name" value="ARAC-FAMILY TRANSCRIPTIONAL REGULATOR"/>
    <property type="match status" value="1"/>
</dbReference>
<proteinExistence type="predicted"/>
<keyword evidence="3" id="KW-0804">Transcription</keyword>
<dbReference type="InterPro" id="IPR018062">
    <property type="entry name" value="HTH_AraC-typ_CS"/>
</dbReference>
<dbReference type="PROSITE" id="PS00041">
    <property type="entry name" value="HTH_ARAC_FAMILY_1"/>
    <property type="match status" value="1"/>
</dbReference>
<dbReference type="PROSITE" id="PS01124">
    <property type="entry name" value="HTH_ARAC_FAMILY_2"/>
    <property type="match status" value="1"/>
</dbReference>
<dbReference type="Pfam" id="PF12833">
    <property type="entry name" value="HTH_18"/>
    <property type="match status" value="1"/>
</dbReference>
<evidence type="ECO:0000313" key="6">
    <source>
        <dbReference type="Proteomes" id="UP000028525"/>
    </source>
</evidence>
<dbReference type="GO" id="GO:0003700">
    <property type="term" value="F:DNA-binding transcription factor activity"/>
    <property type="evidence" value="ECO:0007669"/>
    <property type="project" value="InterPro"/>
</dbReference>
<comment type="caution">
    <text evidence="5">The sequence shown here is derived from an EMBL/GenBank/DDBJ whole genome shotgun (WGS) entry which is preliminary data.</text>
</comment>
<dbReference type="InterPro" id="IPR018060">
    <property type="entry name" value="HTH_AraC"/>
</dbReference>
<evidence type="ECO:0000313" key="5">
    <source>
        <dbReference type="EMBL" id="KEZ91921.1"/>
    </source>
</evidence>
<dbReference type="GO" id="GO:0043565">
    <property type="term" value="F:sequence-specific DNA binding"/>
    <property type="evidence" value="ECO:0007669"/>
    <property type="project" value="InterPro"/>
</dbReference>
<feature type="domain" description="HTH araC/xylS-type" evidence="4">
    <location>
        <begin position="169"/>
        <end position="267"/>
    </location>
</feature>
<dbReference type="SUPFAM" id="SSF46689">
    <property type="entry name" value="Homeodomain-like"/>
    <property type="match status" value="2"/>
</dbReference>
<dbReference type="PRINTS" id="PR00032">
    <property type="entry name" value="HTHARAC"/>
</dbReference>
<name>A0A084JSI7_9FIRM</name>
<dbReference type="InterPro" id="IPR011051">
    <property type="entry name" value="RmlC_Cupin_sf"/>
</dbReference>
<keyword evidence="6" id="KW-1185">Reference proteome</keyword>
<dbReference type="Gene3D" id="1.10.10.60">
    <property type="entry name" value="Homeodomain-like"/>
    <property type="match status" value="2"/>
</dbReference>
<dbReference type="STRING" id="29354.IO98_01760"/>
<reference evidence="5 6" key="1">
    <citation type="submission" date="2014-07" db="EMBL/GenBank/DDBJ databases">
        <title>Draft genome of Clostridium celerecrescens 152B isolated from sediments associated with methane hydrate from Krishna Godavari basin.</title>
        <authorList>
            <person name="Honkalas V.S."/>
            <person name="Dabir A.P."/>
            <person name="Arora P."/>
            <person name="Dhakephalkar P.K."/>
        </authorList>
    </citation>
    <scope>NUCLEOTIDE SEQUENCE [LARGE SCALE GENOMIC DNA]</scope>
    <source>
        <strain evidence="5 6">152B</strain>
    </source>
</reference>
<evidence type="ECO:0000259" key="4">
    <source>
        <dbReference type="PROSITE" id="PS01124"/>
    </source>
</evidence>
<dbReference type="PANTHER" id="PTHR43280:SF29">
    <property type="entry name" value="ARAC-FAMILY TRANSCRIPTIONAL REGULATOR"/>
    <property type="match status" value="1"/>
</dbReference>
<keyword evidence="1" id="KW-0805">Transcription regulation</keyword>
<dbReference type="InterPro" id="IPR014710">
    <property type="entry name" value="RmlC-like_jellyroll"/>
</dbReference>
<dbReference type="OrthoDB" id="9778008at2"/>
<dbReference type="EMBL" id="JPME01000002">
    <property type="protein sequence ID" value="KEZ91921.1"/>
    <property type="molecule type" value="Genomic_DNA"/>
</dbReference>
<dbReference type="Gene3D" id="2.60.120.10">
    <property type="entry name" value="Jelly Rolls"/>
    <property type="match status" value="1"/>
</dbReference>
<gene>
    <name evidence="5" type="ORF">IO98_01760</name>
</gene>
<dbReference type="Proteomes" id="UP000028525">
    <property type="component" value="Unassembled WGS sequence"/>
</dbReference>
<accession>A0A084JSI7</accession>
<dbReference type="SUPFAM" id="SSF51182">
    <property type="entry name" value="RmlC-like cupins"/>
    <property type="match status" value="1"/>
</dbReference>
<dbReference type="SMART" id="SM00342">
    <property type="entry name" value="HTH_ARAC"/>
    <property type="match status" value="1"/>
</dbReference>
<sequence length="267" mass="30522">MAMELNTIVEHFAATLFQVQGVYRYKIPAGSKGIQRTASYPGFIFPLSGCAEYQFNDTPYIIKPGVVIHGSANTTMRKRVIGNEDWEFVSVLYETYNESPRIKLRNTHFSLTSGQSPQLFDMLHHLYATSNRPGGLAVFQTETLFRRVLEETFLCARNQTNYGAQELFESVSKYIHTHYMDGLTVNSLAKQSGVNENRLFYVFQKYAGMGPADYLRTYRLNRARELLVTTSIPIGTIGEQTGYPDALYFSRIFKRHFGVPPSKFREE</sequence>
<organism evidence="5 6">
    <name type="scientific">Lacrimispora celerecrescens</name>
    <dbReference type="NCBI Taxonomy" id="29354"/>
    <lineage>
        <taxon>Bacteria</taxon>
        <taxon>Bacillati</taxon>
        <taxon>Bacillota</taxon>
        <taxon>Clostridia</taxon>
        <taxon>Lachnospirales</taxon>
        <taxon>Lachnospiraceae</taxon>
        <taxon>Lacrimispora</taxon>
    </lineage>
</organism>
<protein>
    <submittedName>
        <fullName evidence="5">AraC family transcriptional regulator</fullName>
    </submittedName>
</protein>
<dbReference type="InterPro" id="IPR020449">
    <property type="entry name" value="Tscrpt_reg_AraC-type_HTH"/>
</dbReference>
<evidence type="ECO:0000256" key="2">
    <source>
        <dbReference type="ARBA" id="ARBA00023125"/>
    </source>
</evidence>